<dbReference type="HOGENOM" id="CLU_044844_0_0_3"/>
<dbReference type="InterPro" id="IPR048031">
    <property type="entry name" value="ScyD/ScyE-like"/>
</dbReference>
<reference evidence="1 2" key="1">
    <citation type="submission" date="2012-04" db="EMBL/GenBank/DDBJ databases">
        <authorList>
            <person name="Genoscope - CEA"/>
        </authorList>
    </citation>
    <scope>NUCLEOTIDE SEQUENCE [LARGE SCALE GENOMIC DNA]</scope>
    <source>
        <strain evidence="1 2">9443</strain>
    </source>
</reference>
<sequence length="441" mass="46808">MELKVQKKIKMLLTKPVISGSLTILTLFLFNVAPKRVEASSLVNTTVVANNLNNPRGIAFDRNQALYVAEAGRGGSGPSIIGPELGVGLVFGQTGAITRVQNGIQERIITGLPSLTLNPQGAPLPSVNGSDGPAIGPHDIIFDEAGNLLIAIGFASNPSVRGNLGSPGSDMGQVVKYSSDINGNWQKQGGFSTDLATYEQTNNPDQRELISNPYGLKRLDNNKTLVVDAGANDLFEFDALGNLSLVTTFDTRLVNGIVMEAVPTSVALGPDGAYYVSELTGVPFPEGGARVYRIVPGQAPEIYADGFTQITGIEFDRSGNLYVLEYAVNSLLSPNNQLIGRLTQVAPNGQRTAVIDADGTLIAPNSITLGPDGDLYIANRSTFAGQGEIIRLDIASVPESASPISILIFGGLGLGWMIRRNRSKYFGYFHQDTEIADGDLV</sequence>
<organism evidence="1 2">
    <name type="scientific">Microcystis aeruginosa PCC 9443</name>
    <dbReference type="NCBI Taxonomy" id="1160281"/>
    <lineage>
        <taxon>Bacteria</taxon>
        <taxon>Bacillati</taxon>
        <taxon>Cyanobacteriota</taxon>
        <taxon>Cyanophyceae</taxon>
        <taxon>Oscillatoriophycideae</taxon>
        <taxon>Chroococcales</taxon>
        <taxon>Microcystaceae</taxon>
        <taxon>Microcystis</taxon>
    </lineage>
</organism>
<dbReference type="Gene3D" id="2.120.10.30">
    <property type="entry name" value="TolB, C-terminal domain"/>
    <property type="match status" value="1"/>
</dbReference>
<evidence type="ECO:0000313" key="2">
    <source>
        <dbReference type="Proteomes" id="UP000003480"/>
    </source>
</evidence>
<dbReference type="AlphaFoldDB" id="I4GPS3"/>
<accession>I4GPS3</accession>
<protein>
    <recommendedName>
        <fullName evidence="3">ScyD/ScyE family protein</fullName>
    </recommendedName>
</protein>
<dbReference type="SUPFAM" id="SSF63829">
    <property type="entry name" value="Calcium-dependent phosphotriesterase"/>
    <property type="match status" value="1"/>
</dbReference>
<evidence type="ECO:0008006" key="3">
    <source>
        <dbReference type="Google" id="ProtNLM"/>
    </source>
</evidence>
<dbReference type="EMBL" id="CAIJ01000579">
    <property type="protein sequence ID" value="CCI09991.1"/>
    <property type="molecule type" value="Genomic_DNA"/>
</dbReference>
<name>I4GPS3_MICAE</name>
<comment type="caution">
    <text evidence="1">The sequence shown here is derived from an EMBL/GenBank/DDBJ whole genome shotgun (WGS) entry which is preliminary data.</text>
</comment>
<dbReference type="Gene3D" id="2.40.10.500">
    <property type="match status" value="1"/>
</dbReference>
<evidence type="ECO:0000313" key="1">
    <source>
        <dbReference type="EMBL" id="CCI09991.1"/>
    </source>
</evidence>
<dbReference type="NCBIfam" id="NF033206">
    <property type="entry name" value="ScyE_fam"/>
    <property type="match status" value="1"/>
</dbReference>
<gene>
    <name evidence="1" type="ORF">MICAC_620001</name>
</gene>
<proteinExistence type="predicted"/>
<dbReference type="InterPro" id="IPR011042">
    <property type="entry name" value="6-blade_b-propeller_TolB-like"/>
</dbReference>
<dbReference type="Proteomes" id="UP000003480">
    <property type="component" value="Unassembled WGS sequence"/>
</dbReference>